<feature type="domain" description="VWFA" evidence="1">
    <location>
        <begin position="40"/>
        <end position="214"/>
    </location>
</feature>
<keyword evidence="3" id="KW-1185">Reference proteome</keyword>
<dbReference type="InterPro" id="IPR050525">
    <property type="entry name" value="ECM_Assembly_Org"/>
</dbReference>
<protein>
    <recommendedName>
        <fullName evidence="1">VWFA domain-containing protein</fullName>
    </recommendedName>
</protein>
<dbReference type="PANTHER" id="PTHR24020:SF84">
    <property type="entry name" value="VWFA DOMAIN-CONTAINING PROTEIN"/>
    <property type="match status" value="1"/>
</dbReference>
<comment type="caution">
    <text evidence="2">The sequence shown here is derived from an EMBL/GenBank/DDBJ whole genome shotgun (WGS) entry which is preliminary data.</text>
</comment>
<dbReference type="Gene3D" id="3.40.50.410">
    <property type="entry name" value="von Willebrand factor, type A domain"/>
    <property type="match status" value="1"/>
</dbReference>
<reference evidence="2" key="3">
    <citation type="submission" date="2023-05" db="EMBL/GenBank/DDBJ databases">
        <authorList>
            <person name="Smith C.H."/>
        </authorList>
    </citation>
    <scope>NUCLEOTIDE SEQUENCE</scope>
    <source>
        <strain evidence="2">CHS0354</strain>
        <tissue evidence="2">Mantle</tissue>
    </source>
</reference>
<evidence type="ECO:0000313" key="3">
    <source>
        <dbReference type="Proteomes" id="UP001195483"/>
    </source>
</evidence>
<dbReference type="InterPro" id="IPR002035">
    <property type="entry name" value="VWF_A"/>
</dbReference>
<proteinExistence type="predicted"/>
<dbReference type="AlphaFoldDB" id="A0AAE0VLW3"/>
<dbReference type="SMART" id="SM00327">
    <property type="entry name" value="VWA"/>
    <property type="match status" value="1"/>
</dbReference>
<dbReference type="SUPFAM" id="SSF53300">
    <property type="entry name" value="vWA-like"/>
    <property type="match status" value="1"/>
</dbReference>
<sequence>MCCKKDLCNMPVLSTDSPSTTKSTELPVTVSSGHIHCARDILFIVDSSDSLGPENFGLMKNFVASVINELTIGVSESLVAIMSFSSSLVLECNLNTYDNKQTLMNAVPRIRYIGLGTNTSNALNYARTRVFTSVAGDRQGFANVVIILTDGRSGNPVQTAIEAAALHHVAKVIVIGIGPATAISELQAIATDPDQQNVLLVRDFHELQNMLKPILSVVC</sequence>
<dbReference type="InterPro" id="IPR036465">
    <property type="entry name" value="vWFA_dom_sf"/>
</dbReference>
<organism evidence="2 3">
    <name type="scientific">Potamilus streckersoni</name>
    <dbReference type="NCBI Taxonomy" id="2493646"/>
    <lineage>
        <taxon>Eukaryota</taxon>
        <taxon>Metazoa</taxon>
        <taxon>Spiralia</taxon>
        <taxon>Lophotrochozoa</taxon>
        <taxon>Mollusca</taxon>
        <taxon>Bivalvia</taxon>
        <taxon>Autobranchia</taxon>
        <taxon>Heteroconchia</taxon>
        <taxon>Palaeoheterodonta</taxon>
        <taxon>Unionida</taxon>
        <taxon>Unionoidea</taxon>
        <taxon>Unionidae</taxon>
        <taxon>Ambleminae</taxon>
        <taxon>Lampsilini</taxon>
        <taxon>Potamilus</taxon>
    </lineage>
</organism>
<dbReference type="PROSITE" id="PS50234">
    <property type="entry name" value="VWFA"/>
    <property type="match status" value="1"/>
</dbReference>
<reference evidence="2" key="2">
    <citation type="journal article" date="2021" name="Genome Biol. Evol.">
        <title>Developing a high-quality reference genome for a parasitic bivalve with doubly uniparental inheritance (Bivalvia: Unionida).</title>
        <authorList>
            <person name="Smith C.H."/>
        </authorList>
    </citation>
    <scope>NUCLEOTIDE SEQUENCE</scope>
    <source>
        <strain evidence="2">CHS0354</strain>
        <tissue evidence="2">Mantle</tissue>
    </source>
</reference>
<gene>
    <name evidence="2" type="ORF">CHS0354_039778</name>
</gene>
<dbReference type="PANTHER" id="PTHR24020">
    <property type="entry name" value="COLLAGEN ALPHA"/>
    <property type="match status" value="1"/>
</dbReference>
<dbReference type="EMBL" id="JAEAOA010002320">
    <property type="protein sequence ID" value="KAK3582734.1"/>
    <property type="molecule type" value="Genomic_DNA"/>
</dbReference>
<reference evidence="2" key="1">
    <citation type="journal article" date="2021" name="Genome Biol. Evol.">
        <title>A High-Quality Reference Genome for a Parasitic Bivalve with Doubly Uniparental Inheritance (Bivalvia: Unionida).</title>
        <authorList>
            <person name="Smith C.H."/>
        </authorList>
    </citation>
    <scope>NUCLEOTIDE SEQUENCE</scope>
    <source>
        <strain evidence="2">CHS0354</strain>
    </source>
</reference>
<accession>A0AAE0VLW3</accession>
<dbReference type="Proteomes" id="UP001195483">
    <property type="component" value="Unassembled WGS sequence"/>
</dbReference>
<evidence type="ECO:0000259" key="1">
    <source>
        <dbReference type="PROSITE" id="PS50234"/>
    </source>
</evidence>
<dbReference type="Pfam" id="PF00092">
    <property type="entry name" value="VWA"/>
    <property type="match status" value="1"/>
</dbReference>
<name>A0AAE0VLW3_9BIVA</name>
<evidence type="ECO:0000313" key="2">
    <source>
        <dbReference type="EMBL" id="KAK3582734.1"/>
    </source>
</evidence>
<dbReference type="PRINTS" id="PR00453">
    <property type="entry name" value="VWFADOMAIN"/>
</dbReference>